<reference evidence="3" key="1">
    <citation type="submission" date="2023-04" db="EMBL/GenBank/DDBJ databases">
        <title>Phytophthora fragariaefolia NBRC 109709.</title>
        <authorList>
            <person name="Ichikawa N."/>
            <person name="Sato H."/>
            <person name="Tonouchi N."/>
        </authorList>
    </citation>
    <scope>NUCLEOTIDE SEQUENCE</scope>
    <source>
        <strain evidence="3">NBRC 109709</strain>
    </source>
</reference>
<sequence length="511" mass="57664">MGSRARTSDPATGSTSHGAQASLTDAFMGKRQSRQELGVGGSPLQAPESPTLPDETSSHAQLLSMLHSMTSLCLPSTSKTCNARHDPDPAQPLLGHSCSVGGEDNFVEVQPPEKIRQNWEEWMAYVKRYQPTTHQVISIKEKVSCKTRNSKISASKAAENGNDVVTVPMEWKVYKRTYICTHGWSNKNRSDGVRPKPFGRSAGGPFRFVVQMVQEEDTWLLKVMNNGVYQHNHRVGPQVYKTYSKEYVKDGVKTMVRMNCRRSKIYEYLLEQGESVVQKDVDNLVQMLKASKQDTSDDDACAVQLAEFSSIEGNTVTVDETSRGDTGVVNISSRHVLHYSVVYHNTENLTPVTFLVSFCCRYNYQLCTLMVIDDYGDDQPIQQSLLERNSDRHMSYVLLQRSNPGQVKKIEVVIVDKDLNEIRVLQQYFPHALDRWRIRQRKRLRADTPSETKAQSTMEQHHSVQSPIRNSNQEPFRDKITLTKENDAESEPKDGTKKIPIALNAHVSANG</sequence>
<evidence type="ECO:0000256" key="1">
    <source>
        <dbReference type="SAM" id="MobiDB-lite"/>
    </source>
</evidence>
<feature type="compositionally biased region" description="Basic and acidic residues" evidence="1">
    <location>
        <begin position="475"/>
        <end position="497"/>
    </location>
</feature>
<gene>
    <name evidence="3" type="ORF">Pfra01_001897600</name>
</gene>
<dbReference type="PANTHER" id="PTHR31569">
    <property type="entry name" value="SWIM-TYPE DOMAIN-CONTAINING PROTEIN"/>
    <property type="match status" value="1"/>
</dbReference>
<organism evidence="3 4">
    <name type="scientific">Phytophthora fragariaefolia</name>
    <dbReference type="NCBI Taxonomy" id="1490495"/>
    <lineage>
        <taxon>Eukaryota</taxon>
        <taxon>Sar</taxon>
        <taxon>Stramenopiles</taxon>
        <taxon>Oomycota</taxon>
        <taxon>Peronosporomycetes</taxon>
        <taxon>Peronosporales</taxon>
        <taxon>Peronosporaceae</taxon>
        <taxon>Phytophthora</taxon>
    </lineage>
</organism>
<protein>
    <submittedName>
        <fullName evidence="3">Unnamed protein product</fullName>
    </submittedName>
</protein>
<evidence type="ECO:0000313" key="4">
    <source>
        <dbReference type="Proteomes" id="UP001165121"/>
    </source>
</evidence>
<dbReference type="Proteomes" id="UP001165121">
    <property type="component" value="Unassembled WGS sequence"/>
</dbReference>
<dbReference type="Pfam" id="PF21056">
    <property type="entry name" value="ZSWIM1-3_RNaseH-like"/>
    <property type="match status" value="1"/>
</dbReference>
<feature type="compositionally biased region" description="Polar residues" evidence="1">
    <location>
        <begin position="451"/>
        <end position="474"/>
    </location>
</feature>
<comment type="caution">
    <text evidence="3">The sequence shown here is derived from an EMBL/GenBank/DDBJ whole genome shotgun (WGS) entry which is preliminary data.</text>
</comment>
<accession>A0A9W7D2W1</accession>
<dbReference type="InterPro" id="IPR052579">
    <property type="entry name" value="Zinc_finger_SWIM"/>
</dbReference>
<dbReference type="InterPro" id="IPR048324">
    <property type="entry name" value="ZSWIM1-3_RNaseH-like"/>
</dbReference>
<feature type="region of interest" description="Disordered" evidence="1">
    <location>
        <begin position="444"/>
        <end position="511"/>
    </location>
</feature>
<dbReference type="AlphaFoldDB" id="A0A9W7D2W1"/>
<evidence type="ECO:0000259" key="2">
    <source>
        <dbReference type="Pfam" id="PF21056"/>
    </source>
</evidence>
<dbReference type="PANTHER" id="PTHR31569:SF4">
    <property type="entry name" value="SWIM-TYPE DOMAIN-CONTAINING PROTEIN"/>
    <property type="match status" value="1"/>
</dbReference>
<feature type="region of interest" description="Disordered" evidence="1">
    <location>
        <begin position="1"/>
        <end position="58"/>
    </location>
</feature>
<proteinExistence type="predicted"/>
<feature type="compositionally biased region" description="Polar residues" evidence="1">
    <location>
        <begin position="9"/>
        <end position="23"/>
    </location>
</feature>
<dbReference type="EMBL" id="BSXT01002401">
    <property type="protein sequence ID" value="GMF48748.1"/>
    <property type="molecule type" value="Genomic_DNA"/>
</dbReference>
<keyword evidence="4" id="KW-1185">Reference proteome</keyword>
<dbReference type="OrthoDB" id="90859at2759"/>
<name>A0A9W7D2W1_9STRA</name>
<feature type="domain" description="ZSWIM1/3 RNaseH-like" evidence="2">
    <location>
        <begin position="361"/>
        <end position="432"/>
    </location>
</feature>
<evidence type="ECO:0000313" key="3">
    <source>
        <dbReference type="EMBL" id="GMF48748.1"/>
    </source>
</evidence>